<keyword evidence="3" id="KW-1185">Reference proteome</keyword>
<protein>
    <submittedName>
        <fullName evidence="2">DUF502 domain-containing protein</fullName>
    </submittedName>
</protein>
<evidence type="ECO:0000256" key="1">
    <source>
        <dbReference type="SAM" id="Phobius"/>
    </source>
</evidence>
<keyword evidence="1" id="KW-1133">Transmembrane helix</keyword>
<accession>A0ABS9KH89</accession>
<evidence type="ECO:0000313" key="2">
    <source>
        <dbReference type="EMBL" id="MCG2590200.1"/>
    </source>
</evidence>
<dbReference type="RefSeq" id="WP_237855558.1">
    <property type="nucleotide sequence ID" value="NZ_JAKLWS010000027.1"/>
</dbReference>
<keyword evidence="1" id="KW-0812">Transmembrane</keyword>
<reference evidence="2" key="1">
    <citation type="submission" date="2022-01" db="EMBL/GenBank/DDBJ databases">
        <authorList>
            <person name="Wang Y."/>
        </authorList>
    </citation>
    <scope>NUCLEOTIDE SEQUENCE</scope>
    <source>
        <strain evidence="2">WB101</strain>
    </source>
</reference>
<evidence type="ECO:0000313" key="3">
    <source>
        <dbReference type="Proteomes" id="UP001165366"/>
    </source>
</evidence>
<dbReference type="Pfam" id="PF04367">
    <property type="entry name" value="DUF502"/>
    <property type="match status" value="1"/>
</dbReference>
<dbReference type="Proteomes" id="UP001165366">
    <property type="component" value="Unassembled WGS sequence"/>
</dbReference>
<feature type="transmembrane region" description="Helical" evidence="1">
    <location>
        <begin position="7"/>
        <end position="28"/>
    </location>
</feature>
<keyword evidence="1" id="KW-0472">Membrane</keyword>
<dbReference type="PANTHER" id="PTHR31876">
    <property type="entry name" value="COV-LIKE PROTEIN 1"/>
    <property type="match status" value="1"/>
</dbReference>
<gene>
    <name evidence="2" type="ORF">L6773_16605</name>
</gene>
<name>A0ABS9KH89_9BACT</name>
<feature type="transmembrane region" description="Helical" evidence="1">
    <location>
        <begin position="48"/>
        <end position="71"/>
    </location>
</feature>
<dbReference type="EMBL" id="JAKLWS010000027">
    <property type="protein sequence ID" value="MCG2590200.1"/>
    <property type="molecule type" value="Genomic_DNA"/>
</dbReference>
<organism evidence="2 3">
    <name type="scientific">Rhodohalobacter sulfatireducens</name>
    <dbReference type="NCBI Taxonomy" id="2911366"/>
    <lineage>
        <taxon>Bacteria</taxon>
        <taxon>Pseudomonadati</taxon>
        <taxon>Balneolota</taxon>
        <taxon>Balneolia</taxon>
        <taxon>Balneolales</taxon>
        <taxon>Balneolaceae</taxon>
        <taxon>Rhodohalobacter</taxon>
    </lineage>
</organism>
<comment type="caution">
    <text evidence="2">The sequence shown here is derived from an EMBL/GenBank/DDBJ whole genome shotgun (WGS) entry which is preliminary data.</text>
</comment>
<proteinExistence type="predicted"/>
<sequence>MKQIFNYFFRGLLFVLPTFATFYVIIVIVDWTNATLNSLLFSWLPFQIPGLGILSAFILIVLLGLAVSWTISRPIFSYVEKLISKTPFVKIIYTAFKDFTEAFVGNKKKFNKPVVVSLVDGVDRIGFITESNLDLFNLENRVAVYFPHSYTFSGNLFFVDPAKVTPININPAEAMKFAVSAGVTQIEQ</sequence>
<reference evidence="2" key="2">
    <citation type="submission" date="2024-05" db="EMBL/GenBank/DDBJ databases">
        <title>Rhodohalobacter halophilus gen. nov., sp. nov., a moderately halophilic member of the family Balneolaceae.</title>
        <authorList>
            <person name="Xia J."/>
        </authorList>
    </citation>
    <scope>NUCLEOTIDE SEQUENCE</scope>
    <source>
        <strain evidence="2">WB101</strain>
    </source>
</reference>
<dbReference type="InterPro" id="IPR007462">
    <property type="entry name" value="COV1-like"/>
</dbReference>
<dbReference type="PANTHER" id="PTHR31876:SF26">
    <property type="entry name" value="PROTEIN LIKE COV 2"/>
    <property type="match status" value="1"/>
</dbReference>